<dbReference type="GO" id="GO:0005524">
    <property type="term" value="F:ATP binding"/>
    <property type="evidence" value="ECO:0007669"/>
    <property type="project" value="UniProtKB-UniRule"/>
</dbReference>
<keyword evidence="3 5" id="KW-0067">ATP-binding</keyword>
<evidence type="ECO:0000259" key="6">
    <source>
        <dbReference type="PROSITE" id="PS51733"/>
    </source>
</evidence>
<dbReference type="InterPro" id="IPR036388">
    <property type="entry name" value="WH-like_DNA-bd_sf"/>
</dbReference>
<organism evidence="7 8">
    <name type="scientific">Johnsonella ignava ATCC 51276</name>
    <dbReference type="NCBI Taxonomy" id="679200"/>
    <lineage>
        <taxon>Bacteria</taxon>
        <taxon>Bacillati</taxon>
        <taxon>Bacillota</taxon>
        <taxon>Clostridia</taxon>
        <taxon>Lachnospirales</taxon>
        <taxon>Lachnospiraceae</taxon>
        <taxon>Johnsonella</taxon>
    </lineage>
</organism>
<dbReference type="SUPFAM" id="SSF55681">
    <property type="entry name" value="Class II aaRS and biotin synthetases"/>
    <property type="match status" value="1"/>
</dbReference>
<comment type="function">
    <text evidence="5">Acts both as a biotin--[acetyl-CoA-carboxylase] ligase and a repressor.</text>
</comment>
<dbReference type="NCBIfam" id="TIGR00121">
    <property type="entry name" value="birA_ligase"/>
    <property type="match status" value="1"/>
</dbReference>
<dbReference type="GO" id="GO:0005737">
    <property type="term" value="C:cytoplasm"/>
    <property type="evidence" value="ECO:0007669"/>
    <property type="project" value="TreeGrafter"/>
</dbReference>
<keyword evidence="5" id="KW-0238">DNA-binding</keyword>
<dbReference type="PANTHER" id="PTHR12835:SF5">
    <property type="entry name" value="BIOTIN--PROTEIN LIGASE"/>
    <property type="match status" value="1"/>
</dbReference>
<dbReference type="Pfam" id="PF02237">
    <property type="entry name" value="BPL_C"/>
    <property type="match status" value="1"/>
</dbReference>
<dbReference type="InterPro" id="IPR045864">
    <property type="entry name" value="aa-tRNA-synth_II/BPL/LPL"/>
</dbReference>
<comment type="similarity">
    <text evidence="5">Belongs to the biotin--protein ligase family.</text>
</comment>
<dbReference type="SUPFAM" id="SSF50037">
    <property type="entry name" value="C-terminal domain of transcriptional repressors"/>
    <property type="match status" value="1"/>
</dbReference>
<dbReference type="GO" id="GO:0009249">
    <property type="term" value="P:protein lipoylation"/>
    <property type="evidence" value="ECO:0007669"/>
    <property type="project" value="UniProtKB-ARBA"/>
</dbReference>
<evidence type="ECO:0000313" key="8">
    <source>
        <dbReference type="Proteomes" id="UP000003011"/>
    </source>
</evidence>
<dbReference type="Gene3D" id="2.30.30.100">
    <property type="match status" value="1"/>
</dbReference>
<dbReference type="InterPro" id="IPR030855">
    <property type="entry name" value="Bifunct_BirA"/>
</dbReference>
<dbReference type="RefSeq" id="WP_005541681.1">
    <property type="nucleotide sequence ID" value="NZ_JH378836.1"/>
</dbReference>
<dbReference type="CDD" id="cd16442">
    <property type="entry name" value="BPL"/>
    <property type="match status" value="1"/>
</dbReference>
<feature type="binding site" evidence="5">
    <location>
        <position position="186"/>
    </location>
    <ligand>
        <name>biotin</name>
        <dbReference type="ChEBI" id="CHEBI:57586"/>
    </ligand>
</feature>
<dbReference type="AlphaFoldDB" id="G5GJZ2"/>
<evidence type="ECO:0000313" key="7">
    <source>
        <dbReference type="EMBL" id="EHI55035.1"/>
    </source>
</evidence>
<comment type="caution">
    <text evidence="5">Lacks conserved residue(s) required for the propagation of feature annotation.</text>
</comment>
<dbReference type="GO" id="GO:0016740">
    <property type="term" value="F:transferase activity"/>
    <property type="evidence" value="ECO:0007669"/>
    <property type="project" value="UniProtKB-ARBA"/>
</dbReference>
<dbReference type="GO" id="GO:0003677">
    <property type="term" value="F:DNA binding"/>
    <property type="evidence" value="ECO:0007669"/>
    <property type="project" value="UniProtKB-UniRule"/>
</dbReference>
<evidence type="ECO:0000256" key="2">
    <source>
        <dbReference type="ARBA" id="ARBA00022741"/>
    </source>
</evidence>
<reference evidence="7 8" key="1">
    <citation type="submission" date="2011-08" db="EMBL/GenBank/DDBJ databases">
        <title>The Genome Sequence of Johnsonella ignava ATCC 51276.</title>
        <authorList>
            <consortium name="The Broad Institute Genome Sequencing Platform"/>
            <person name="Earl A."/>
            <person name="Ward D."/>
            <person name="Feldgarden M."/>
            <person name="Gevers D."/>
            <person name="Izard J."/>
            <person name="Blanton J.M."/>
            <person name="Baranova O.V."/>
            <person name="Dewhirst F.E."/>
            <person name="Young S.K."/>
            <person name="Zeng Q."/>
            <person name="Gargeya S."/>
            <person name="Fitzgerald M."/>
            <person name="Haas B."/>
            <person name="Abouelleil A."/>
            <person name="Alvarado L."/>
            <person name="Arachchi H.M."/>
            <person name="Berlin A."/>
            <person name="Brown A."/>
            <person name="Chapman S.B."/>
            <person name="Chen Z."/>
            <person name="Dunbar C."/>
            <person name="Freedman E."/>
            <person name="Gearin G."/>
            <person name="Gellesch M."/>
            <person name="Goldberg J."/>
            <person name="Griggs A."/>
            <person name="Gujja S."/>
            <person name="Heiman D."/>
            <person name="Howarth C."/>
            <person name="Larson L."/>
            <person name="Lui A."/>
            <person name="MacDonald P.J.P."/>
            <person name="Montmayeur A."/>
            <person name="Murphy C."/>
            <person name="Neiman D."/>
            <person name="Pearson M."/>
            <person name="Priest M."/>
            <person name="Roberts A."/>
            <person name="Saif S."/>
            <person name="Shea T."/>
            <person name="Shenoy N."/>
            <person name="Sisk P."/>
            <person name="Stolte C."/>
            <person name="Sykes S."/>
            <person name="Wortman J."/>
            <person name="Nusbaum C."/>
            <person name="Birren B."/>
        </authorList>
    </citation>
    <scope>NUCLEOTIDE SEQUENCE [LARGE SCALE GENOMIC DNA]</scope>
    <source>
        <strain evidence="7 8">ATCC 51276</strain>
    </source>
</reference>
<sequence length="399" mass="44389">MLKDEILKILINNRSSSEKQNNKYIGKAPGTSCCNKLEVGQYKAQDCDFDVSESDKIEFTKGNYISGAAICSKLGVSRTTVCRMVKKLKDEGYNIESSTKKGYRIIENTVCQSDMLNKAELEHEFIKAGLYKQNDFEHEGEKYIQKSEFKSLKIFYTDEIDSTNTWAKKLAEESGIKTIVCISASQTKGYGRHGNTWVSPHGQGIYLSIVLHPEICTDKLPVITLAAALAAAEAIRECSGVNALIKWPNDIVFEGKKLGGILTEMAADMDGVRYVVCGIGINVNNDTFKDGNLEYAVSLFNITKKKYSRKKLICDITNKFLKYSDAVFKSGNLQPIKEKYKSLLVNIGKTVRISEKKGEFEALSEGINDEGCLIVLKNNNERVCIVSGDVSVRGIYGYV</sequence>
<feature type="binding site" evidence="5">
    <location>
        <position position="257"/>
    </location>
    <ligand>
        <name>biotin</name>
        <dbReference type="ChEBI" id="CHEBI:57586"/>
    </ligand>
</feature>
<dbReference type="PANTHER" id="PTHR12835">
    <property type="entry name" value="BIOTIN PROTEIN LIGASE"/>
    <property type="match status" value="1"/>
</dbReference>
<keyword evidence="5" id="KW-0678">Repressor</keyword>
<dbReference type="Pfam" id="PF08279">
    <property type="entry name" value="HTH_11"/>
    <property type="match status" value="1"/>
</dbReference>
<dbReference type="eggNOG" id="COG0340">
    <property type="taxonomic scope" value="Bacteria"/>
</dbReference>
<protein>
    <recommendedName>
        <fullName evidence="5">Bifunctional ligase/repressor BirA</fullName>
    </recommendedName>
    <alternativeName>
        <fullName evidence="5">Biotin--[acetyl-CoA-carboxylase] ligase</fullName>
        <ecNumber evidence="5">6.3.4.15</ecNumber>
    </alternativeName>
    <alternativeName>
        <fullName evidence="5">Biotin--protein ligase</fullName>
    </alternativeName>
    <alternativeName>
        <fullName evidence="5">Biotin-[acetyl-CoA carboxylase] synthetase</fullName>
    </alternativeName>
</protein>
<evidence type="ECO:0000256" key="4">
    <source>
        <dbReference type="ARBA" id="ARBA00023267"/>
    </source>
</evidence>
<keyword evidence="4 5" id="KW-0092">Biotin</keyword>
<feature type="domain" description="BPL/LPL catalytic" evidence="6">
    <location>
        <begin position="138"/>
        <end position="328"/>
    </location>
</feature>
<feature type="DNA-binding region" description="H-T-H motif" evidence="5">
    <location>
        <begin position="67"/>
        <end position="86"/>
    </location>
</feature>
<dbReference type="SUPFAM" id="SSF46785">
    <property type="entry name" value="Winged helix' DNA-binding domain"/>
    <property type="match status" value="1"/>
</dbReference>
<feature type="binding site" evidence="5">
    <location>
        <begin position="162"/>
        <end position="164"/>
    </location>
    <ligand>
        <name>biotin</name>
        <dbReference type="ChEBI" id="CHEBI:57586"/>
    </ligand>
</feature>
<dbReference type="Gene3D" id="1.10.10.10">
    <property type="entry name" value="Winged helix-like DNA-binding domain superfamily/Winged helix DNA-binding domain"/>
    <property type="match status" value="1"/>
</dbReference>
<accession>G5GJZ2</accession>
<dbReference type="HAMAP" id="MF_00978">
    <property type="entry name" value="Bifunct_BirA"/>
    <property type="match status" value="1"/>
</dbReference>
<keyword evidence="5" id="KW-0804">Transcription</keyword>
<keyword evidence="5" id="KW-0805">Transcription regulation</keyword>
<dbReference type="Gene3D" id="3.30.930.10">
    <property type="entry name" value="Bira Bifunctional Protein, Domain 2"/>
    <property type="match status" value="1"/>
</dbReference>
<dbReference type="OrthoDB" id="9807064at2"/>
<dbReference type="EC" id="6.3.4.15" evidence="5"/>
<dbReference type="InterPro" id="IPR003142">
    <property type="entry name" value="BPL_C"/>
</dbReference>
<keyword evidence="2 5" id="KW-0547">Nucleotide-binding</keyword>
<evidence type="ECO:0000256" key="1">
    <source>
        <dbReference type="ARBA" id="ARBA00022598"/>
    </source>
</evidence>
<dbReference type="STRING" id="679200.HMPREF9333_01882"/>
<dbReference type="EMBL" id="ACZL01000031">
    <property type="protein sequence ID" value="EHI55035.1"/>
    <property type="molecule type" value="Genomic_DNA"/>
</dbReference>
<dbReference type="InterPro" id="IPR036390">
    <property type="entry name" value="WH_DNA-bd_sf"/>
</dbReference>
<dbReference type="InterPro" id="IPR004143">
    <property type="entry name" value="BPL_LPL_catalytic"/>
</dbReference>
<keyword evidence="8" id="KW-1185">Reference proteome</keyword>
<dbReference type="Pfam" id="PF03099">
    <property type="entry name" value="BPL_LplA_LipB"/>
    <property type="match status" value="1"/>
</dbReference>
<dbReference type="InterPro" id="IPR008988">
    <property type="entry name" value="Transcriptional_repressor_C"/>
</dbReference>
<name>G5GJZ2_9FIRM</name>
<gene>
    <name evidence="5" type="primary">birA</name>
    <name evidence="7" type="ORF">HMPREF9333_01882</name>
</gene>
<dbReference type="Proteomes" id="UP000003011">
    <property type="component" value="Unassembled WGS sequence"/>
</dbReference>
<dbReference type="HOGENOM" id="CLU_051096_0_0_9"/>
<dbReference type="GO" id="GO:0004077">
    <property type="term" value="F:biotin--[biotin carboxyl-carrier protein] ligase activity"/>
    <property type="evidence" value="ECO:0007669"/>
    <property type="project" value="UniProtKB-UniRule"/>
</dbReference>
<keyword evidence="1 5" id="KW-0436">Ligase</keyword>
<dbReference type="InterPro" id="IPR013196">
    <property type="entry name" value="HTH_11"/>
</dbReference>
<evidence type="ECO:0000256" key="5">
    <source>
        <dbReference type="HAMAP-Rule" id="MF_00978"/>
    </source>
</evidence>
<evidence type="ECO:0000256" key="3">
    <source>
        <dbReference type="ARBA" id="ARBA00022840"/>
    </source>
</evidence>
<proteinExistence type="inferred from homology"/>
<dbReference type="GO" id="GO:0006355">
    <property type="term" value="P:regulation of DNA-templated transcription"/>
    <property type="evidence" value="ECO:0007669"/>
    <property type="project" value="UniProtKB-UniRule"/>
</dbReference>
<dbReference type="InterPro" id="IPR004408">
    <property type="entry name" value="Biotin_CoA_COase_ligase"/>
</dbReference>
<comment type="caution">
    <text evidence="7">The sequence shown here is derived from an EMBL/GenBank/DDBJ whole genome shotgun (WGS) entry which is preliminary data.</text>
</comment>
<comment type="catalytic activity">
    <reaction evidence="5">
        <text>biotin + L-lysyl-[protein] + ATP = N(6)-biotinyl-L-lysyl-[protein] + AMP + diphosphate + H(+)</text>
        <dbReference type="Rhea" id="RHEA:11756"/>
        <dbReference type="Rhea" id="RHEA-COMP:9752"/>
        <dbReference type="Rhea" id="RHEA-COMP:10505"/>
        <dbReference type="ChEBI" id="CHEBI:15378"/>
        <dbReference type="ChEBI" id="CHEBI:29969"/>
        <dbReference type="ChEBI" id="CHEBI:30616"/>
        <dbReference type="ChEBI" id="CHEBI:33019"/>
        <dbReference type="ChEBI" id="CHEBI:57586"/>
        <dbReference type="ChEBI" id="CHEBI:83144"/>
        <dbReference type="ChEBI" id="CHEBI:456215"/>
        <dbReference type="EC" id="6.3.4.15"/>
    </reaction>
</comment>
<dbReference type="PROSITE" id="PS51733">
    <property type="entry name" value="BPL_LPL_CATALYTIC"/>
    <property type="match status" value="1"/>
</dbReference>